<dbReference type="RefSeq" id="XP_013429601.1">
    <property type="nucleotide sequence ID" value="XM_013574147.1"/>
</dbReference>
<proteinExistence type="predicted"/>
<keyword evidence="3" id="KW-1185">Reference proteome</keyword>
<gene>
    <name evidence="2" type="ORF">M436DRAFT_41870</name>
</gene>
<evidence type="ECO:0000313" key="2">
    <source>
        <dbReference type="EMBL" id="KEQ75337.1"/>
    </source>
</evidence>
<evidence type="ECO:0000256" key="1">
    <source>
        <dbReference type="SAM" id="MobiDB-lite"/>
    </source>
</evidence>
<accession>A0A074WZW3</accession>
<feature type="region of interest" description="Disordered" evidence="1">
    <location>
        <begin position="1"/>
        <end position="65"/>
    </location>
</feature>
<dbReference type="Proteomes" id="UP000027730">
    <property type="component" value="Unassembled WGS sequence"/>
</dbReference>
<dbReference type="HOGENOM" id="CLU_1474901_0_0_1"/>
<dbReference type="EMBL" id="KL584705">
    <property type="protein sequence ID" value="KEQ75337.1"/>
    <property type="molecule type" value="Genomic_DNA"/>
</dbReference>
<evidence type="ECO:0000313" key="3">
    <source>
        <dbReference type="Proteomes" id="UP000027730"/>
    </source>
</evidence>
<sequence length="173" mass="18748">MTTPSISPMESVTSSSTSASRNTSSTSSTHPHLARSSSYSHVFPSHQNLIKPQNPIAGTNTRGLSNDTKALARQLLQSNAKIAAVQDERAMLFSSGLQWLLDVATEAEKKSPTPRPSRPSTRVFPLTEDAVRGLDRHGRYSRITEIVDGQSESTSSDNRARINAWVSETDAAP</sequence>
<organism evidence="2 3">
    <name type="scientific">Aureobasidium namibiae CBS 147.97</name>
    <dbReference type="NCBI Taxonomy" id="1043004"/>
    <lineage>
        <taxon>Eukaryota</taxon>
        <taxon>Fungi</taxon>
        <taxon>Dikarya</taxon>
        <taxon>Ascomycota</taxon>
        <taxon>Pezizomycotina</taxon>
        <taxon>Dothideomycetes</taxon>
        <taxon>Dothideomycetidae</taxon>
        <taxon>Dothideales</taxon>
        <taxon>Saccotheciaceae</taxon>
        <taxon>Aureobasidium</taxon>
    </lineage>
</organism>
<feature type="compositionally biased region" description="Low complexity" evidence="1">
    <location>
        <begin position="1"/>
        <end position="29"/>
    </location>
</feature>
<feature type="region of interest" description="Disordered" evidence="1">
    <location>
        <begin position="147"/>
        <end position="173"/>
    </location>
</feature>
<dbReference type="AlphaFoldDB" id="A0A074WZW3"/>
<dbReference type="OrthoDB" id="3906930at2759"/>
<feature type="compositionally biased region" description="Polar residues" evidence="1">
    <location>
        <begin position="35"/>
        <end position="65"/>
    </location>
</feature>
<reference evidence="2 3" key="1">
    <citation type="journal article" date="2014" name="BMC Genomics">
        <title>Genome sequencing of four Aureobasidium pullulans varieties: biotechnological potential, stress tolerance, and description of new species.</title>
        <authorList>
            <person name="Gostin Ar C."/>
            <person name="Ohm R.A."/>
            <person name="Kogej T."/>
            <person name="Sonjak S."/>
            <person name="Turk M."/>
            <person name="Zajc J."/>
            <person name="Zalar P."/>
            <person name="Grube M."/>
            <person name="Sun H."/>
            <person name="Han J."/>
            <person name="Sharma A."/>
            <person name="Chiniquy J."/>
            <person name="Ngan C.Y."/>
            <person name="Lipzen A."/>
            <person name="Barry K."/>
            <person name="Grigoriev I.V."/>
            <person name="Gunde-Cimerman N."/>
        </authorList>
    </citation>
    <scope>NUCLEOTIDE SEQUENCE [LARGE SCALE GENOMIC DNA]</scope>
    <source>
        <strain evidence="2 3">CBS 147.97</strain>
    </source>
</reference>
<protein>
    <submittedName>
        <fullName evidence="2">Uncharacterized protein</fullName>
    </submittedName>
</protein>
<name>A0A074WZW3_9PEZI</name>
<dbReference type="GeneID" id="25409639"/>